<evidence type="ECO:0000256" key="2">
    <source>
        <dbReference type="ARBA" id="ARBA00023002"/>
    </source>
</evidence>
<protein>
    <submittedName>
        <fullName evidence="3">3-oxoacyl-[acyl-carrier protein] reductase/meso-butanediol dehydrogenase / (S,S)-butanediol dehydrogenase / diacetyl reductase</fullName>
    </submittedName>
</protein>
<dbReference type="PROSITE" id="PS00061">
    <property type="entry name" value="ADH_SHORT"/>
    <property type="match status" value="1"/>
</dbReference>
<dbReference type="InterPro" id="IPR036291">
    <property type="entry name" value="NAD(P)-bd_dom_sf"/>
</dbReference>
<dbReference type="CDD" id="cd05233">
    <property type="entry name" value="SDR_c"/>
    <property type="match status" value="1"/>
</dbReference>
<evidence type="ECO:0000313" key="4">
    <source>
        <dbReference type="Proteomes" id="UP000199529"/>
    </source>
</evidence>
<dbReference type="STRING" id="418495.SAMN05216215_105713"/>
<keyword evidence="4" id="KW-1185">Reference proteome</keyword>
<proteinExistence type="inferred from homology"/>
<dbReference type="InterPro" id="IPR020904">
    <property type="entry name" value="Sc_DH/Rdtase_CS"/>
</dbReference>
<accession>A0A1H3RQY8</accession>
<dbReference type="Gene3D" id="3.40.50.720">
    <property type="entry name" value="NAD(P)-binding Rossmann-like Domain"/>
    <property type="match status" value="1"/>
</dbReference>
<evidence type="ECO:0000313" key="3">
    <source>
        <dbReference type="EMBL" id="SDZ28184.1"/>
    </source>
</evidence>
<dbReference type="PANTHER" id="PTHR43639">
    <property type="entry name" value="OXIDOREDUCTASE, SHORT-CHAIN DEHYDROGENASE/REDUCTASE FAMILY (AFU_ORTHOLOGUE AFUA_5G02870)"/>
    <property type="match status" value="1"/>
</dbReference>
<dbReference type="InterPro" id="IPR002347">
    <property type="entry name" value="SDR_fam"/>
</dbReference>
<dbReference type="GO" id="GO:0016491">
    <property type="term" value="F:oxidoreductase activity"/>
    <property type="evidence" value="ECO:0007669"/>
    <property type="project" value="UniProtKB-KW"/>
</dbReference>
<sequence length="271" mass="28534">MPRNVVEEIYRHGTRRSGVGRVNGERVRFDGSVVVVTGSSRGIGRVSALKFAAEGAKVVVCCHRNADSGKQVADEVGPQRGMLFVGDLADEDCAQALVSQVEDRFGRVDVLVNNVGELARPAGWDVSVAAWEAAIRANLTTAWLVTRLMVPLLQASDGAAIVNVTSIYGLLGQAPVLAYSVAKGGLVTLTKAFAKQLAPAVRVNGVAPSNVWTDMTRGADEELLAKFRDQTPLGRIAEPGEIASVIAFLASAEASYVTGQVVAVDGGYSLK</sequence>
<dbReference type="PRINTS" id="PR00080">
    <property type="entry name" value="SDRFAMILY"/>
</dbReference>
<dbReference type="SUPFAM" id="SSF51735">
    <property type="entry name" value="NAD(P)-binding Rossmann-fold domains"/>
    <property type="match status" value="1"/>
</dbReference>
<evidence type="ECO:0000256" key="1">
    <source>
        <dbReference type="ARBA" id="ARBA00006484"/>
    </source>
</evidence>
<dbReference type="AlphaFoldDB" id="A0A1H3RQY8"/>
<dbReference type="FunFam" id="3.40.50.720:FF:000084">
    <property type="entry name" value="Short-chain dehydrogenase reductase"/>
    <property type="match status" value="1"/>
</dbReference>
<dbReference type="Proteomes" id="UP000199529">
    <property type="component" value="Unassembled WGS sequence"/>
</dbReference>
<dbReference type="PANTHER" id="PTHR43639:SF1">
    <property type="entry name" value="SHORT-CHAIN DEHYDROGENASE_REDUCTASE FAMILY PROTEIN"/>
    <property type="match status" value="1"/>
</dbReference>
<gene>
    <name evidence="3" type="ORF">SAMN05216215_105713</name>
</gene>
<dbReference type="Pfam" id="PF13561">
    <property type="entry name" value="adh_short_C2"/>
    <property type="match status" value="1"/>
</dbReference>
<dbReference type="EMBL" id="FNOK01000057">
    <property type="protein sequence ID" value="SDZ28184.1"/>
    <property type="molecule type" value="Genomic_DNA"/>
</dbReference>
<comment type="similarity">
    <text evidence="1">Belongs to the short-chain dehydrogenases/reductases (SDR) family.</text>
</comment>
<dbReference type="RefSeq" id="WP_177226904.1">
    <property type="nucleotide sequence ID" value="NZ_FNOK01000057.1"/>
</dbReference>
<name>A0A1H3RQY8_9PSEU</name>
<dbReference type="PRINTS" id="PR00081">
    <property type="entry name" value="GDHRDH"/>
</dbReference>
<reference evidence="4" key="1">
    <citation type="submission" date="2016-10" db="EMBL/GenBank/DDBJ databases">
        <authorList>
            <person name="Varghese N."/>
            <person name="Submissions S."/>
        </authorList>
    </citation>
    <scope>NUCLEOTIDE SEQUENCE [LARGE SCALE GENOMIC DNA]</scope>
    <source>
        <strain evidence="4">CGMCC 4.3530</strain>
    </source>
</reference>
<organism evidence="3 4">
    <name type="scientific">Saccharopolyspora shandongensis</name>
    <dbReference type="NCBI Taxonomy" id="418495"/>
    <lineage>
        <taxon>Bacteria</taxon>
        <taxon>Bacillati</taxon>
        <taxon>Actinomycetota</taxon>
        <taxon>Actinomycetes</taxon>
        <taxon>Pseudonocardiales</taxon>
        <taxon>Pseudonocardiaceae</taxon>
        <taxon>Saccharopolyspora</taxon>
    </lineage>
</organism>
<keyword evidence="2" id="KW-0560">Oxidoreductase</keyword>